<dbReference type="InterPro" id="IPR036047">
    <property type="entry name" value="F-box-like_dom_sf"/>
</dbReference>
<dbReference type="PROSITE" id="PS50181">
    <property type="entry name" value="FBOX"/>
    <property type="match status" value="1"/>
</dbReference>
<dbReference type="Proteomes" id="UP000583929">
    <property type="component" value="Unassembled WGS sequence"/>
</dbReference>
<dbReference type="Pfam" id="PF00646">
    <property type="entry name" value="F-box"/>
    <property type="match status" value="1"/>
</dbReference>
<dbReference type="SUPFAM" id="SSF81383">
    <property type="entry name" value="F-box domain"/>
    <property type="match status" value="1"/>
</dbReference>
<dbReference type="Gene3D" id="1.20.1280.50">
    <property type="match status" value="1"/>
</dbReference>
<evidence type="ECO:0000313" key="3">
    <source>
        <dbReference type="Proteomes" id="UP000583929"/>
    </source>
</evidence>
<keyword evidence="3" id="KW-1185">Reference proteome</keyword>
<name>A0A7J6HMF7_CANSA</name>
<organism evidence="2 3">
    <name type="scientific">Cannabis sativa</name>
    <name type="common">Hemp</name>
    <name type="synonym">Marijuana</name>
    <dbReference type="NCBI Taxonomy" id="3483"/>
    <lineage>
        <taxon>Eukaryota</taxon>
        <taxon>Viridiplantae</taxon>
        <taxon>Streptophyta</taxon>
        <taxon>Embryophyta</taxon>
        <taxon>Tracheophyta</taxon>
        <taxon>Spermatophyta</taxon>
        <taxon>Magnoliopsida</taxon>
        <taxon>eudicotyledons</taxon>
        <taxon>Gunneridae</taxon>
        <taxon>Pentapetalae</taxon>
        <taxon>rosids</taxon>
        <taxon>fabids</taxon>
        <taxon>Rosales</taxon>
        <taxon>Cannabaceae</taxon>
        <taxon>Cannabis</taxon>
    </lineage>
</organism>
<dbReference type="InterPro" id="IPR053781">
    <property type="entry name" value="F-box_AtFBL13-like"/>
</dbReference>
<proteinExistence type="predicted"/>
<dbReference type="InterPro" id="IPR053772">
    <property type="entry name" value="At1g61320/At1g61330-like"/>
</dbReference>
<evidence type="ECO:0000259" key="1">
    <source>
        <dbReference type="PROSITE" id="PS50181"/>
    </source>
</evidence>
<dbReference type="PANTHER" id="PTHR34145:SF28">
    <property type="entry name" value="F-BOX DOMAIN-CONTAINING PROTEIN"/>
    <property type="match status" value="1"/>
</dbReference>
<dbReference type="InterPro" id="IPR032675">
    <property type="entry name" value="LRR_dom_sf"/>
</dbReference>
<dbReference type="InterPro" id="IPR001810">
    <property type="entry name" value="F-box_dom"/>
</dbReference>
<dbReference type="CDD" id="cd22160">
    <property type="entry name" value="F-box_AtFBL13-like"/>
    <property type="match status" value="1"/>
</dbReference>
<gene>
    <name evidence="2" type="ORF">G4B88_019256</name>
</gene>
<feature type="domain" description="F-box" evidence="1">
    <location>
        <begin position="21"/>
        <end position="70"/>
    </location>
</feature>
<dbReference type="Gene3D" id="3.80.10.10">
    <property type="entry name" value="Ribonuclease Inhibitor"/>
    <property type="match status" value="1"/>
</dbReference>
<accession>A0A7J6HMF7</accession>
<dbReference type="InterPro" id="IPR055411">
    <property type="entry name" value="LRR_FXL15/At3g58940/PEG3-like"/>
</dbReference>
<sequence length="480" mass="54918">MDMKRVKENDGTKQWKSIMSTDRISELPDAVALHILSFLPTIFVVRMSMVSKRWRHMWTLIHVLDFYDRRDLEYLRKPNNNRDRNKFFKLVTNCLKNPFQGTTITKFKLHVDFYGGHNRIDRWLRFPLQKGVKELDISVSPTTSIYSTLSHDLLCLTTLTALKLGGLHLKIDSPPTFLVSLPSLLVLEFVNVVTYDQTLNNLLLGCPCLEKLKLNCFGLQQPQVVSSSLKSLEFFQLGAVQTVKVEAKNLHSFVYYGYSGSCNINLTGCALIRNLKFTKAWLLTDHWFEQLVPQLSHLESLTLHDCYGVYVKITNQQLKEIYIKDSGWRFDLLEAIINTPNLVSFRYNGGSSLHKISINAPGLASFRYASKSISLISMNATNLLNVDIVLRGGLEKKTFDNKWYNSLIVFLSELNGTKKMTIFSGYEKAIIIPNELRATCPPPLPDVKHLMVTTVRLFRKLMIRKSMLWAAPSLETLSIV</sequence>
<dbReference type="AlphaFoldDB" id="A0A7J6HMF7"/>
<dbReference type="PANTHER" id="PTHR34145">
    <property type="entry name" value="OS02G0105600 PROTEIN"/>
    <property type="match status" value="1"/>
</dbReference>
<dbReference type="Pfam" id="PF24758">
    <property type="entry name" value="LRR_At5g56370"/>
    <property type="match status" value="1"/>
</dbReference>
<dbReference type="SMART" id="SM00256">
    <property type="entry name" value="FBOX"/>
    <property type="match status" value="1"/>
</dbReference>
<reference evidence="2 3" key="1">
    <citation type="journal article" date="2020" name="bioRxiv">
        <title>Sequence and annotation of 42 cannabis genomes reveals extensive copy number variation in cannabinoid synthesis and pathogen resistance genes.</title>
        <authorList>
            <person name="Mckernan K.J."/>
            <person name="Helbert Y."/>
            <person name="Kane L.T."/>
            <person name="Ebling H."/>
            <person name="Zhang L."/>
            <person name="Liu B."/>
            <person name="Eaton Z."/>
            <person name="Mclaughlin S."/>
            <person name="Kingan S."/>
            <person name="Baybayan P."/>
            <person name="Concepcion G."/>
            <person name="Jordan M."/>
            <person name="Riva A."/>
            <person name="Barbazuk W."/>
            <person name="Harkins T."/>
        </authorList>
    </citation>
    <scope>NUCLEOTIDE SEQUENCE [LARGE SCALE GENOMIC DNA]</scope>
    <source>
        <strain evidence="3">cv. Jamaican Lion 4</strain>
        <tissue evidence="2">Leaf</tissue>
    </source>
</reference>
<dbReference type="SUPFAM" id="SSF52047">
    <property type="entry name" value="RNI-like"/>
    <property type="match status" value="1"/>
</dbReference>
<comment type="caution">
    <text evidence="2">The sequence shown here is derived from an EMBL/GenBank/DDBJ whole genome shotgun (WGS) entry which is preliminary data.</text>
</comment>
<evidence type="ECO:0000313" key="2">
    <source>
        <dbReference type="EMBL" id="KAF4396456.1"/>
    </source>
</evidence>
<protein>
    <recommendedName>
        <fullName evidence="1">F-box domain-containing protein</fullName>
    </recommendedName>
</protein>
<dbReference type="EMBL" id="JAATIQ010000036">
    <property type="protein sequence ID" value="KAF4396456.1"/>
    <property type="molecule type" value="Genomic_DNA"/>
</dbReference>